<dbReference type="EMBL" id="LKAM01000002">
    <property type="protein sequence ID" value="KUM49878.1"/>
    <property type="molecule type" value="Genomic_DNA"/>
</dbReference>
<dbReference type="AlphaFoldDB" id="A0A124GNU0"/>
<comment type="caution">
    <text evidence="1">The sequence shown here is derived from an EMBL/GenBank/DDBJ whole genome shotgun (WGS) entry which is preliminary data.</text>
</comment>
<proteinExistence type="predicted"/>
<evidence type="ECO:0000313" key="1">
    <source>
        <dbReference type="EMBL" id="KUM49878.1"/>
    </source>
</evidence>
<sequence length="112" mass="13289">MGSHLIIFYLLILYRYRDHLLKECLGSLFLRIVWEVGGFDRRAIERRSRRERVVAGFPPPSYGRLLVLPITVQFTRSLGRGRSGLTFERSVWSYLYFRTLFFALLRVIPYLS</sequence>
<gene>
    <name evidence="1" type="ORF">ABT39_MTgene3105</name>
</gene>
<name>A0A124GNU0_PICGL</name>
<reference evidence="1" key="1">
    <citation type="journal article" date="2015" name="Genome Biol. Evol.">
        <title>Organellar Genomes of White Spruce (Picea glauca): Assembly and Annotation.</title>
        <authorList>
            <person name="Jackman S.D."/>
            <person name="Warren R.L."/>
            <person name="Gibb E.A."/>
            <person name="Vandervalk B.P."/>
            <person name="Mohamadi H."/>
            <person name="Chu J."/>
            <person name="Raymond A."/>
            <person name="Pleasance S."/>
            <person name="Coope R."/>
            <person name="Wildung M.R."/>
            <person name="Ritland C.E."/>
            <person name="Bousquet J."/>
            <person name="Jones S.J."/>
            <person name="Bohlmann J."/>
            <person name="Birol I."/>
        </authorList>
    </citation>
    <scope>NUCLEOTIDE SEQUENCE [LARGE SCALE GENOMIC DNA]</scope>
    <source>
        <tissue evidence="1">Flushing bud</tissue>
    </source>
</reference>
<organism evidence="1">
    <name type="scientific">Picea glauca</name>
    <name type="common">White spruce</name>
    <name type="synonym">Pinus glauca</name>
    <dbReference type="NCBI Taxonomy" id="3330"/>
    <lineage>
        <taxon>Eukaryota</taxon>
        <taxon>Viridiplantae</taxon>
        <taxon>Streptophyta</taxon>
        <taxon>Embryophyta</taxon>
        <taxon>Tracheophyta</taxon>
        <taxon>Spermatophyta</taxon>
        <taxon>Pinopsida</taxon>
        <taxon>Pinidae</taxon>
        <taxon>Conifers I</taxon>
        <taxon>Pinales</taxon>
        <taxon>Pinaceae</taxon>
        <taxon>Picea</taxon>
    </lineage>
</organism>
<keyword evidence="1" id="KW-0496">Mitochondrion</keyword>
<protein>
    <submittedName>
        <fullName evidence="1">Uncharacterized protein</fullName>
    </submittedName>
</protein>
<geneLocation type="mitochondrion" evidence="1"/>
<accession>A0A124GNU0</accession>